<dbReference type="AlphaFoldDB" id="A0A147BJD9"/>
<name>A0A147BJD9_IXORI</name>
<reference evidence="1" key="1">
    <citation type="journal article" date="2018" name="PLoS Negl. Trop. Dis.">
        <title>Sialome diversity of ticks revealed by RNAseq of single tick salivary glands.</title>
        <authorList>
            <person name="Perner J."/>
            <person name="Kropackova S."/>
            <person name="Kopacek P."/>
            <person name="Ribeiro J.M."/>
        </authorList>
    </citation>
    <scope>NUCLEOTIDE SEQUENCE</scope>
    <source>
        <strain evidence="1">Siblings of single egg batch collected in Ceske Budejovice</strain>
        <tissue evidence="1">Salivary glands</tissue>
    </source>
</reference>
<proteinExistence type="predicted"/>
<evidence type="ECO:0000313" key="1">
    <source>
        <dbReference type="EMBL" id="JAR90844.1"/>
    </source>
</evidence>
<accession>A0A147BJD9</accession>
<organism evidence="1">
    <name type="scientific">Ixodes ricinus</name>
    <name type="common">Common tick</name>
    <name type="synonym">Acarus ricinus</name>
    <dbReference type="NCBI Taxonomy" id="34613"/>
    <lineage>
        <taxon>Eukaryota</taxon>
        <taxon>Metazoa</taxon>
        <taxon>Ecdysozoa</taxon>
        <taxon>Arthropoda</taxon>
        <taxon>Chelicerata</taxon>
        <taxon>Arachnida</taxon>
        <taxon>Acari</taxon>
        <taxon>Parasitiformes</taxon>
        <taxon>Ixodida</taxon>
        <taxon>Ixodoidea</taxon>
        <taxon>Ixodidae</taxon>
        <taxon>Ixodinae</taxon>
        <taxon>Ixodes</taxon>
    </lineage>
</organism>
<sequence>MLAFPLCFVGAVGDSQPLRTERLQNFSRASFSGEYLCDALALQECVLRNPCYSNVCYKILLKASHITDPALIGFLCKGVCELAGRQQTRVHTPCGLQVLTLNV</sequence>
<protein>
    <submittedName>
        <fullName evidence="1">Uncharacterized protein</fullName>
    </submittedName>
</protein>
<dbReference type="EMBL" id="GEGO01004560">
    <property type="protein sequence ID" value="JAR90844.1"/>
    <property type="molecule type" value="Transcribed_RNA"/>
</dbReference>
<feature type="non-terminal residue" evidence="1">
    <location>
        <position position="103"/>
    </location>
</feature>